<feature type="domain" description="OmpR/PhoB-type" evidence="5">
    <location>
        <begin position="124"/>
        <end position="226"/>
    </location>
</feature>
<dbReference type="GO" id="GO:0003677">
    <property type="term" value="F:DNA binding"/>
    <property type="evidence" value="ECO:0007669"/>
    <property type="project" value="UniProtKB-UniRule"/>
</dbReference>
<evidence type="ECO:0000256" key="4">
    <source>
        <dbReference type="PROSITE-ProRule" id="PRU01091"/>
    </source>
</evidence>
<protein>
    <recommendedName>
        <fullName evidence="5">OmpR/PhoB-type domain-containing protein</fullName>
    </recommendedName>
</protein>
<dbReference type="RefSeq" id="WP_010756221.1">
    <property type="nucleotide sequence ID" value="NZ_ASWD01000002.1"/>
</dbReference>
<dbReference type="HOGENOM" id="CLU_088180_0_0_9"/>
<comment type="caution">
    <text evidence="6">The sequence shown here is derived from an EMBL/GenBank/DDBJ whole genome shotgun (WGS) entry which is preliminary data.</text>
</comment>
<dbReference type="GO" id="GO:0006355">
    <property type="term" value="P:regulation of DNA-templated transcription"/>
    <property type="evidence" value="ECO:0007669"/>
    <property type="project" value="InterPro"/>
</dbReference>
<dbReference type="SMART" id="SM00862">
    <property type="entry name" value="Trans_reg_C"/>
    <property type="match status" value="1"/>
</dbReference>
<dbReference type="SUPFAM" id="SSF46894">
    <property type="entry name" value="C-terminal effector domain of the bipartite response regulators"/>
    <property type="match status" value="1"/>
</dbReference>
<dbReference type="Gene3D" id="1.10.10.10">
    <property type="entry name" value="Winged helix-like DNA-binding domain superfamily/Winged helix DNA-binding domain"/>
    <property type="match status" value="1"/>
</dbReference>
<dbReference type="CDD" id="cd00383">
    <property type="entry name" value="trans_reg_C"/>
    <property type="match status" value="1"/>
</dbReference>
<accession>R2T4P4</accession>
<dbReference type="EMBL" id="AJAQ01000011">
    <property type="protein sequence ID" value="EOH95229.1"/>
    <property type="molecule type" value="Genomic_DNA"/>
</dbReference>
<gene>
    <name evidence="6" type="ORF">UAU_01191</name>
</gene>
<keyword evidence="2 4" id="KW-0238">DNA-binding</keyword>
<evidence type="ECO:0000259" key="5">
    <source>
        <dbReference type="PROSITE" id="PS51755"/>
    </source>
</evidence>
<organism evidence="6 7">
    <name type="scientific">Enterococcus pallens ATCC BAA-351</name>
    <dbReference type="NCBI Taxonomy" id="1158607"/>
    <lineage>
        <taxon>Bacteria</taxon>
        <taxon>Bacillati</taxon>
        <taxon>Bacillota</taxon>
        <taxon>Bacilli</taxon>
        <taxon>Lactobacillales</taxon>
        <taxon>Enterococcaceae</taxon>
        <taxon>Enterococcus</taxon>
    </lineage>
</organism>
<feature type="DNA-binding region" description="OmpR/PhoB-type" evidence="4">
    <location>
        <begin position="124"/>
        <end position="226"/>
    </location>
</feature>
<evidence type="ECO:0000256" key="3">
    <source>
        <dbReference type="ARBA" id="ARBA00023163"/>
    </source>
</evidence>
<evidence type="ECO:0000256" key="2">
    <source>
        <dbReference type="ARBA" id="ARBA00023125"/>
    </source>
</evidence>
<keyword evidence="1" id="KW-0805">Transcription regulation</keyword>
<dbReference type="Proteomes" id="UP000013782">
    <property type="component" value="Unassembled WGS sequence"/>
</dbReference>
<dbReference type="OrthoDB" id="2193320at2"/>
<keyword evidence="7" id="KW-1185">Reference proteome</keyword>
<name>R2T4P4_9ENTE</name>
<dbReference type="STRING" id="160454.RV10_GL002276"/>
<dbReference type="Pfam" id="PF00486">
    <property type="entry name" value="Trans_reg_C"/>
    <property type="match status" value="1"/>
</dbReference>
<keyword evidence="3" id="KW-0804">Transcription</keyword>
<dbReference type="GO" id="GO:0000160">
    <property type="term" value="P:phosphorelay signal transduction system"/>
    <property type="evidence" value="ECO:0007669"/>
    <property type="project" value="InterPro"/>
</dbReference>
<evidence type="ECO:0000256" key="1">
    <source>
        <dbReference type="ARBA" id="ARBA00023015"/>
    </source>
</evidence>
<evidence type="ECO:0000313" key="6">
    <source>
        <dbReference type="EMBL" id="EOH95229.1"/>
    </source>
</evidence>
<evidence type="ECO:0000313" key="7">
    <source>
        <dbReference type="Proteomes" id="UP000013782"/>
    </source>
</evidence>
<dbReference type="InterPro" id="IPR016032">
    <property type="entry name" value="Sig_transdc_resp-reg_C-effctor"/>
</dbReference>
<dbReference type="InterPro" id="IPR001867">
    <property type="entry name" value="OmpR/PhoB-type_DNA-bd"/>
</dbReference>
<dbReference type="PATRIC" id="fig|1158607.3.peg.1174"/>
<dbReference type="InterPro" id="IPR036388">
    <property type="entry name" value="WH-like_DNA-bd_sf"/>
</dbReference>
<reference evidence="6 7" key="1">
    <citation type="submission" date="2013-02" db="EMBL/GenBank/DDBJ databases">
        <title>The Genome Sequence of Enterococcus pallens BAA-351.</title>
        <authorList>
            <consortium name="The Broad Institute Genome Sequencing Platform"/>
            <consortium name="The Broad Institute Genome Sequencing Center for Infectious Disease"/>
            <person name="Earl A.M."/>
            <person name="Gilmore M.S."/>
            <person name="Lebreton F."/>
            <person name="Walker B."/>
            <person name="Young S.K."/>
            <person name="Zeng Q."/>
            <person name="Gargeya S."/>
            <person name="Fitzgerald M."/>
            <person name="Haas B."/>
            <person name="Abouelleil A."/>
            <person name="Alvarado L."/>
            <person name="Arachchi H.M."/>
            <person name="Berlin A.M."/>
            <person name="Chapman S.B."/>
            <person name="Dewar J."/>
            <person name="Goldberg J."/>
            <person name="Griggs A."/>
            <person name="Gujja S."/>
            <person name="Hansen M."/>
            <person name="Howarth C."/>
            <person name="Imamovic A."/>
            <person name="Larimer J."/>
            <person name="McCowan C."/>
            <person name="Murphy C."/>
            <person name="Neiman D."/>
            <person name="Pearson M."/>
            <person name="Priest M."/>
            <person name="Roberts A."/>
            <person name="Saif S."/>
            <person name="Shea T."/>
            <person name="Sisk P."/>
            <person name="Sykes S."/>
            <person name="Wortman J."/>
            <person name="Nusbaum C."/>
            <person name="Birren B."/>
        </authorList>
    </citation>
    <scope>NUCLEOTIDE SEQUENCE [LARGE SCALE GENOMIC DNA]</scope>
    <source>
        <strain evidence="6 7">ATCC BAA-351</strain>
    </source>
</reference>
<sequence length="237" mass="27823">MRPILILTKNLLIEQSLQEQLQHLNYEVFCSTSILKQLQNKPNQPEIVEGYQAIIFSETLTNMEIRDLLLFITSSDYLLIRKLVHKPSTTEQEELNQIGLDMWICEGEPVDLLREQLAQQLANVQKKENNNVFFFYQKEDSPKTLEEFKKNLTKKESKTFECLLTSEEPLVSREMLCQYIWNGGPNNSRLTQISVLIKRLKQKLQEAGFQEELIETVWGYGYQLSPKLLQFYNQELV</sequence>
<dbReference type="eggNOG" id="COG0745">
    <property type="taxonomic scope" value="Bacteria"/>
</dbReference>
<dbReference type="AlphaFoldDB" id="R2T4P4"/>
<dbReference type="PROSITE" id="PS51755">
    <property type="entry name" value="OMPR_PHOB"/>
    <property type="match status" value="1"/>
</dbReference>
<proteinExistence type="predicted"/>